<dbReference type="EMBL" id="JAYKXP010000023">
    <property type="protein sequence ID" value="KAK7045763.1"/>
    <property type="molecule type" value="Genomic_DNA"/>
</dbReference>
<keyword evidence="2" id="KW-1185">Reference proteome</keyword>
<organism evidence="1 2">
    <name type="scientific">Paramarasmius palmivorus</name>
    <dbReference type="NCBI Taxonomy" id="297713"/>
    <lineage>
        <taxon>Eukaryota</taxon>
        <taxon>Fungi</taxon>
        <taxon>Dikarya</taxon>
        <taxon>Basidiomycota</taxon>
        <taxon>Agaricomycotina</taxon>
        <taxon>Agaricomycetes</taxon>
        <taxon>Agaricomycetidae</taxon>
        <taxon>Agaricales</taxon>
        <taxon>Marasmiineae</taxon>
        <taxon>Marasmiaceae</taxon>
        <taxon>Paramarasmius</taxon>
    </lineage>
</organism>
<proteinExistence type="predicted"/>
<gene>
    <name evidence="1" type="ORF">VNI00_007164</name>
</gene>
<dbReference type="Proteomes" id="UP001383192">
    <property type="component" value="Unassembled WGS sequence"/>
</dbReference>
<evidence type="ECO:0000313" key="1">
    <source>
        <dbReference type="EMBL" id="KAK7045763.1"/>
    </source>
</evidence>
<evidence type="ECO:0000313" key="2">
    <source>
        <dbReference type="Proteomes" id="UP001383192"/>
    </source>
</evidence>
<protein>
    <submittedName>
        <fullName evidence="1">Uncharacterized protein</fullName>
    </submittedName>
</protein>
<name>A0AAW0D098_9AGAR</name>
<dbReference type="AlphaFoldDB" id="A0AAW0D098"/>
<accession>A0AAW0D098</accession>
<sequence>MDAALGLAGAIIVTIGLSNTYDESKYNIYFDGDLINFVYNVVSAANNFTITLLTGELDLNVCTLKKTYTLYMIAGRIWWIHRQVRIQTPAVLTSDKLVQSVSRIIIESGVIYPIVQIVSVIAINTSPGLGVTFDFLPLATLSAAIAPTLILVRGRLGKNVESLQDTVSNIQFTSRVLVHDGADTISSPTRAHSVGIFSMVEPKLERDEETAEKA</sequence>
<reference evidence="1 2" key="1">
    <citation type="submission" date="2024-01" db="EMBL/GenBank/DDBJ databases">
        <title>A draft genome for a cacao thread blight-causing isolate of Paramarasmius palmivorus.</title>
        <authorList>
            <person name="Baruah I.K."/>
            <person name="Bukari Y."/>
            <person name="Amoako-Attah I."/>
            <person name="Meinhardt L.W."/>
            <person name="Bailey B.A."/>
            <person name="Cohen S.P."/>
        </authorList>
    </citation>
    <scope>NUCLEOTIDE SEQUENCE [LARGE SCALE GENOMIC DNA]</scope>
    <source>
        <strain evidence="1 2">GH-12</strain>
    </source>
</reference>
<comment type="caution">
    <text evidence="1">The sequence shown here is derived from an EMBL/GenBank/DDBJ whole genome shotgun (WGS) entry which is preliminary data.</text>
</comment>